<gene>
    <name evidence="1" type="primary">Zbed5_3</name>
    <name evidence="1" type="ORF">GTO93_0022251</name>
</gene>
<protein>
    <submittedName>
        <fullName evidence="1">ZBED5 protein</fullName>
    </submittedName>
</protein>
<sequence length="177" mass="20683">QLTERLRTSEQVAIQLDGTTDVGNAAQLLVYVCYVWLGEILEEFLFQYTTILEVSDETVAFWKKADCVRDTIVAHLSTLAEYFSIYFKNRNMEEYDWDRDPFSTFALSSFRLSGRAEEELLEMSCDRTLKIKFQEQAPYQFWPTVATEYPVLVTEAMKVVLPFPTTYSIYVRHHSLL</sequence>
<evidence type="ECO:0000313" key="2">
    <source>
        <dbReference type="Proteomes" id="UP001166093"/>
    </source>
</evidence>
<name>A0ABS2XDT1_POLSP</name>
<proteinExistence type="predicted"/>
<comment type="caution">
    <text evidence="1">The sequence shown here is derived from an EMBL/GenBank/DDBJ whole genome shotgun (WGS) entry which is preliminary data.</text>
</comment>
<keyword evidence="2" id="KW-1185">Reference proteome</keyword>
<feature type="non-terminal residue" evidence="1">
    <location>
        <position position="1"/>
    </location>
</feature>
<accession>A0ABS2XDT1</accession>
<reference evidence="1" key="1">
    <citation type="journal article" date="2021" name="Cell">
        <title>Tracing the genetic footprints of vertebrate landing in non-teleost ray-finned fishes.</title>
        <authorList>
            <person name="Bi X."/>
            <person name="Wang K."/>
            <person name="Yang L."/>
            <person name="Pan H."/>
            <person name="Jiang H."/>
            <person name="Wei Q."/>
            <person name="Fang M."/>
            <person name="Yu H."/>
            <person name="Zhu C."/>
            <person name="Cai Y."/>
            <person name="He Y."/>
            <person name="Gan X."/>
            <person name="Zeng H."/>
            <person name="Yu D."/>
            <person name="Zhu Y."/>
            <person name="Jiang H."/>
            <person name="Qiu Q."/>
            <person name="Yang H."/>
            <person name="Zhang Y.E."/>
            <person name="Wang W."/>
            <person name="Zhu M."/>
            <person name="He S."/>
            <person name="Zhang G."/>
        </authorList>
    </citation>
    <scope>NUCLEOTIDE SEQUENCE</scope>
    <source>
        <strain evidence="1">Pddl_001</strain>
    </source>
</reference>
<dbReference type="PANTHER" id="PTHR45913">
    <property type="entry name" value="EPM2A-INTERACTING PROTEIN 1"/>
    <property type="match status" value="1"/>
</dbReference>
<feature type="non-terminal residue" evidence="1">
    <location>
        <position position="177"/>
    </location>
</feature>
<dbReference type="PANTHER" id="PTHR45913:SF19">
    <property type="entry name" value="LOW QUALITY PROTEIN: ZINC FINGER BED DOMAIN-CONTAINING PROTEIN 5-LIKE"/>
    <property type="match status" value="1"/>
</dbReference>
<evidence type="ECO:0000313" key="1">
    <source>
        <dbReference type="EMBL" id="MBN3272409.1"/>
    </source>
</evidence>
<dbReference type="EMBL" id="JAAWVQ010019852">
    <property type="protein sequence ID" value="MBN3272409.1"/>
    <property type="molecule type" value="Genomic_DNA"/>
</dbReference>
<dbReference type="Proteomes" id="UP001166093">
    <property type="component" value="Unassembled WGS sequence"/>
</dbReference>
<organism evidence="1 2">
    <name type="scientific">Polyodon spathula</name>
    <name type="common">North American paddlefish</name>
    <name type="synonym">Squalus spathula</name>
    <dbReference type="NCBI Taxonomy" id="7913"/>
    <lineage>
        <taxon>Eukaryota</taxon>
        <taxon>Metazoa</taxon>
        <taxon>Chordata</taxon>
        <taxon>Craniata</taxon>
        <taxon>Vertebrata</taxon>
        <taxon>Euteleostomi</taxon>
        <taxon>Actinopterygii</taxon>
        <taxon>Chondrostei</taxon>
        <taxon>Acipenseriformes</taxon>
        <taxon>Polyodontidae</taxon>
        <taxon>Polyodon</taxon>
    </lineage>
</organism>